<proteinExistence type="predicted"/>
<keyword evidence="3" id="KW-1185">Reference proteome</keyword>
<dbReference type="Proteomes" id="UP000682811">
    <property type="component" value="Unassembled WGS sequence"/>
</dbReference>
<keyword evidence="1" id="KW-0472">Membrane</keyword>
<evidence type="ECO:0000256" key="1">
    <source>
        <dbReference type="SAM" id="Phobius"/>
    </source>
</evidence>
<evidence type="ECO:0000313" key="3">
    <source>
        <dbReference type="Proteomes" id="UP000682811"/>
    </source>
</evidence>
<keyword evidence="1" id="KW-0812">Transmembrane</keyword>
<evidence type="ECO:0008006" key="4">
    <source>
        <dbReference type="Google" id="ProtNLM"/>
    </source>
</evidence>
<keyword evidence="1" id="KW-1133">Transmembrane helix</keyword>
<organism evidence="2 3">
    <name type="scientific">Paenibacillus azoreducens</name>
    <dbReference type="NCBI Taxonomy" id="116718"/>
    <lineage>
        <taxon>Bacteria</taxon>
        <taxon>Bacillati</taxon>
        <taxon>Bacillota</taxon>
        <taxon>Bacilli</taxon>
        <taxon>Bacillales</taxon>
        <taxon>Paenibacillaceae</taxon>
        <taxon>Paenibacillus</taxon>
    </lineage>
</organism>
<comment type="caution">
    <text evidence="2">The sequence shown here is derived from an EMBL/GenBank/DDBJ whole genome shotgun (WGS) entry which is preliminary data.</text>
</comment>
<dbReference type="EMBL" id="BORT01000041">
    <property type="protein sequence ID" value="GIO50989.1"/>
    <property type="molecule type" value="Genomic_DNA"/>
</dbReference>
<dbReference type="RefSeq" id="WP_212981065.1">
    <property type="nucleotide sequence ID" value="NZ_AP025343.1"/>
</dbReference>
<reference evidence="2 3" key="1">
    <citation type="submission" date="2021-03" db="EMBL/GenBank/DDBJ databases">
        <title>Antimicrobial resistance genes in bacteria isolated from Japanese honey, and their potential for conferring macrolide and lincosamide resistance in the American foulbrood pathogen Paenibacillus larvae.</title>
        <authorList>
            <person name="Okamoto M."/>
            <person name="Kumagai M."/>
            <person name="Kanamori H."/>
            <person name="Takamatsu D."/>
        </authorList>
    </citation>
    <scope>NUCLEOTIDE SEQUENCE [LARGE SCALE GENOMIC DNA]</scope>
    <source>
        <strain evidence="2 3">J34TS1</strain>
    </source>
</reference>
<gene>
    <name evidence="2" type="ORF">J34TS1_57540</name>
</gene>
<feature type="transmembrane region" description="Helical" evidence="1">
    <location>
        <begin position="55"/>
        <end position="75"/>
    </location>
</feature>
<sequence>MKSEKFEEWFDVAFERAASSSSLTSDENKQASWKKVKAQIEQVNRKRRRRRRMQLSGIVAASFIAGAILFSPPGVTKAISPIVKSVVDLGNGMLGIVVKNGDVPSNVVLPQTEDPDQYLNQDKGDNNKEYLNYAKVRKSEGAPLNLEELQVKLSFTLPDLQQIPKEYHFDSYTVSYPMEEGGKNDKVMLKYTDEEQHDLWIQLMKLKPFQATMTEVPMDTEKLNLNNDEAYYSPGVYNQLLGLHDNLTIQIGSDLPKEELIRVYEAMMQPHD</sequence>
<dbReference type="AlphaFoldDB" id="A0A919YHS4"/>
<evidence type="ECO:0000313" key="2">
    <source>
        <dbReference type="EMBL" id="GIO50989.1"/>
    </source>
</evidence>
<protein>
    <recommendedName>
        <fullName evidence="4">DUF4367 domain-containing protein</fullName>
    </recommendedName>
</protein>
<name>A0A919YHS4_9BACL</name>
<accession>A0A919YHS4</accession>